<proteinExistence type="predicted"/>
<dbReference type="PANTHER" id="PTHR19372">
    <property type="entry name" value="SULFITE REDUCTASE"/>
    <property type="match status" value="1"/>
</dbReference>
<dbReference type="Proteomes" id="UP000198611">
    <property type="component" value="Unassembled WGS sequence"/>
</dbReference>
<protein>
    <submittedName>
        <fullName evidence="8">Sulfane dehydrogenase subunit SoxC</fullName>
    </submittedName>
</protein>
<feature type="domain" description="Moybdenum cofactor oxidoreductase dimerisation" evidence="7">
    <location>
        <begin position="304"/>
        <end position="414"/>
    </location>
</feature>
<dbReference type="RefSeq" id="WP_240308020.1">
    <property type="nucleotide sequence ID" value="NZ_FOMJ01000002.1"/>
</dbReference>
<evidence type="ECO:0000256" key="1">
    <source>
        <dbReference type="ARBA" id="ARBA00001924"/>
    </source>
</evidence>
<comment type="cofactor">
    <cofactor evidence="1">
        <name>Mo-molybdopterin</name>
        <dbReference type="ChEBI" id="CHEBI:71302"/>
    </cofactor>
</comment>
<dbReference type="InterPro" id="IPR030835">
    <property type="entry name" value="Sulfite_DH_SoxC"/>
</dbReference>
<dbReference type="FunFam" id="3.90.420.10:FF:000006">
    <property type="entry name" value="Sulfur dehydrogenase subunit SoxC"/>
    <property type="match status" value="1"/>
</dbReference>
<dbReference type="Pfam" id="PF03404">
    <property type="entry name" value="Mo-co_dimer"/>
    <property type="match status" value="1"/>
</dbReference>
<name>A0A1I1Q1B3_9GAMM</name>
<dbReference type="InterPro" id="IPR000572">
    <property type="entry name" value="OxRdtase_Mopterin-bd_dom"/>
</dbReference>
<dbReference type="GO" id="GO:0030151">
    <property type="term" value="F:molybdenum ion binding"/>
    <property type="evidence" value="ECO:0007669"/>
    <property type="project" value="InterPro"/>
</dbReference>
<dbReference type="Pfam" id="PF00174">
    <property type="entry name" value="Oxidored_molyb"/>
    <property type="match status" value="1"/>
</dbReference>
<evidence type="ECO:0000256" key="4">
    <source>
        <dbReference type="ARBA" id="ARBA00023002"/>
    </source>
</evidence>
<keyword evidence="2" id="KW-0500">Molybdenum</keyword>
<feature type="compositionally biased region" description="Basic and acidic residues" evidence="5">
    <location>
        <begin position="1"/>
        <end position="11"/>
    </location>
</feature>
<dbReference type="InterPro" id="IPR036374">
    <property type="entry name" value="OxRdtase_Mopterin-bd_sf"/>
</dbReference>
<dbReference type="STRING" id="1123397.SAMN05660831_00925"/>
<evidence type="ECO:0000256" key="5">
    <source>
        <dbReference type="SAM" id="MobiDB-lite"/>
    </source>
</evidence>
<dbReference type="EMBL" id="FOMJ01000002">
    <property type="protein sequence ID" value="SFD15747.1"/>
    <property type="molecule type" value="Genomic_DNA"/>
</dbReference>
<evidence type="ECO:0000313" key="9">
    <source>
        <dbReference type="Proteomes" id="UP000198611"/>
    </source>
</evidence>
<evidence type="ECO:0000259" key="7">
    <source>
        <dbReference type="Pfam" id="PF03404"/>
    </source>
</evidence>
<dbReference type="SUPFAM" id="SSF56524">
    <property type="entry name" value="Oxidoreductase molybdopterin-binding domain"/>
    <property type="match status" value="1"/>
</dbReference>
<dbReference type="InterPro" id="IPR005066">
    <property type="entry name" value="MoCF_OxRdtse_dimer"/>
</dbReference>
<evidence type="ECO:0000259" key="6">
    <source>
        <dbReference type="Pfam" id="PF00174"/>
    </source>
</evidence>
<dbReference type="InterPro" id="IPR006311">
    <property type="entry name" value="TAT_signal"/>
</dbReference>
<feature type="domain" description="Oxidoreductase molybdopterin-binding" evidence="6">
    <location>
        <begin position="117"/>
        <end position="278"/>
    </location>
</feature>
<dbReference type="GO" id="GO:0006790">
    <property type="term" value="P:sulfur compound metabolic process"/>
    <property type="evidence" value="ECO:0007669"/>
    <property type="project" value="TreeGrafter"/>
</dbReference>
<feature type="region of interest" description="Disordered" evidence="5">
    <location>
        <begin position="1"/>
        <end position="22"/>
    </location>
</feature>
<evidence type="ECO:0000256" key="3">
    <source>
        <dbReference type="ARBA" id="ARBA00022723"/>
    </source>
</evidence>
<sequence>MTERDDERTDRSAGPGDPSRRRWLARTMGAAAAATAGWLAPGATLANTPPEVPDWMKRLGFPVGDRPYGRPSDHEGHVVRRVIEGLSPSNHSTASFTPLGDLHGTLTPNGLVFERHHGGVPDIPPAEHRLMVHGLVERPLTFTMEDLLRFPAVSRIHFLECAANTVTERAGPNRESVQFTHGMLSSCEWTGVPLRRVLEEAGVRSGAKWVLAEGADAAGMTRSLPLENALDDALVVYAQNGERLRPEQGYPLRLVVPGLEANLSIKWLRRLEVGDKPWMTREETSKYSDLMPDGRARQFSLLQEAKSVITHPSAGHVLEGKGFREIRGLAWSGAGRVKAVEVSTDGGRHWRQATLHEPVLPKALTRFSLPWEWRGETAWLQSRVWDETGYLQPTREQLVAVRGETSIYHYNAIQTWKVAPTGEVTNERE</sequence>
<dbReference type="GO" id="GO:0043546">
    <property type="term" value="F:molybdopterin cofactor binding"/>
    <property type="evidence" value="ECO:0007669"/>
    <property type="project" value="TreeGrafter"/>
</dbReference>
<dbReference type="GO" id="GO:0008482">
    <property type="term" value="F:sulfite oxidase activity"/>
    <property type="evidence" value="ECO:0007669"/>
    <property type="project" value="TreeGrafter"/>
</dbReference>
<keyword evidence="4" id="KW-0560">Oxidoreductase</keyword>
<dbReference type="AlphaFoldDB" id="A0A1I1Q1B3"/>
<dbReference type="GO" id="GO:0020037">
    <property type="term" value="F:heme binding"/>
    <property type="evidence" value="ECO:0007669"/>
    <property type="project" value="TreeGrafter"/>
</dbReference>
<gene>
    <name evidence="8" type="ORF">SAMN05660831_00925</name>
</gene>
<dbReference type="Gene3D" id="3.90.420.10">
    <property type="entry name" value="Oxidoreductase, molybdopterin-binding domain"/>
    <property type="match status" value="1"/>
</dbReference>
<dbReference type="Gene3D" id="2.60.40.650">
    <property type="match status" value="1"/>
</dbReference>
<reference evidence="8 9" key="1">
    <citation type="submission" date="2016-10" db="EMBL/GenBank/DDBJ databases">
        <authorList>
            <person name="de Groot N.N."/>
        </authorList>
    </citation>
    <scope>NUCLEOTIDE SEQUENCE [LARGE SCALE GENOMIC DNA]</scope>
    <source>
        <strain evidence="8 9">HL3</strain>
    </source>
</reference>
<evidence type="ECO:0000313" key="8">
    <source>
        <dbReference type="EMBL" id="SFD15747.1"/>
    </source>
</evidence>
<dbReference type="SUPFAM" id="SSF81296">
    <property type="entry name" value="E set domains"/>
    <property type="match status" value="1"/>
</dbReference>
<accession>A0A1I1Q1B3</accession>
<organism evidence="8 9">
    <name type="scientific">Thiohalospira halophila DSM 15071</name>
    <dbReference type="NCBI Taxonomy" id="1123397"/>
    <lineage>
        <taxon>Bacteria</taxon>
        <taxon>Pseudomonadati</taxon>
        <taxon>Pseudomonadota</taxon>
        <taxon>Gammaproteobacteria</taxon>
        <taxon>Thiohalospirales</taxon>
        <taxon>Thiohalospiraceae</taxon>
        <taxon>Thiohalospira</taxon>
    </lineage>
</organism>
<evidence type="ECO:0000256" key="2">
    <source>
        <dbReference type="ARBA" id="ARBA00022505"/>
    </source>
</evidence>
<dbReference type="FunFam" id="2.60.40.650:FF:000004">
    <property type="entry name" value="Sulfite oxidase, putative"/>
    <property type="match status" value="1"/>
</dbReference>
<dbReference type="PANTHER" id="PTHR19372:SF7">
    <property type="entry name" value="SULFITE OXIDASE, MITOCHONDRIAL"/>
    <property type="match status" value="1"/>
</dbReference>
<dbReference type="InterPro" id="IPR008335">
    <property type="entry name" value="Mopterin_OxRdtase_euk"/>
</dbReference>
<dbReference type="PROSITE" id="PS51318">
    <property type="entry name" value="TAT"/>
    <property type="match status" value="1"/>
</dbReference>
<dbReference type="PRINTS" id="PR00407">
    <property type="entry name" value="EUMOPTERIN"/>
</dbReference>
<dbReference type="NCBIfam" id="TIGR04555">
    <property type="entry name" value="sulfite_DH_soxC"/>
    <property type="match status" value="1"/>
</dbReference>
<keyword evidence="3" id="KW-0479">Metal-binding</keyword>
<dbReference type="InterPro" id="IPR014756">
    <property type="entry name" value="Ig_E-set"/>
</dbReference>
<keyword evidence="9" id="KW-1185">Reference proteome</keyword>